<evidence type="ECO:0000259" key="1">
    <source>
        <dbReference type="PROSITE" id="PS50883"/>
    </source>
</evidence>
<comment type="caution">
    <text evidence="2">The sequence shown here is derived from an EMBL/GenBank/DDBJ whole genome shotgun (WGS) entry which is preliminary data.</text>
</comment>
<evidence type="ECO:0000313" key="3">
    <source>
        <dbReference type="Proteomes" id="UP000294887"/>
    </source>
</evidence>
<dbReference type="Gene3D" id="3.20.20.450">
    <property type="entry name" value="EAL domain"/>
    <property type="match status" value="1"/>
</dbReference>
<accession>A0A4R1EZ33</accession>
<dbReference type="CDD" id="cd01948">
    <property type="entry name" value="EAL"/>
    <property type="match status" value="1"/>
</dbReference>
<dbReference type="AlphaFoldDB" id="A0A4R1EZ33"/>
<dbReference type="InterPro" id="IPR035919">
    <property type="entry name" value="EAL_sf"/>
</dbReference>
<dbReference type="PANTHER" id="PTHR33121:SF76">
    <property type="entry name" value="SIGNALING PROTEIN"/>
    <property type="match status" value="1"/>
</dbReference>
<dbReference type="InterPro" id="IPR050706">
    <property type="entry name" value="Cyclic-di-GMP_PDE-like"/>
</dbReference>
<dbReference type="InterPro" id="IPR029016">
    <property type="entry name" value="GAF-like_dom_sf"/>
</dbReference>
<organism evidence="2 3">
    <name type="scientific">Cocleimonas flava</name>
    <dbReference type="NCBI Taxonomy" id="634765"/>
    <lineage>
        <taxon>Bacteria</taxon>
        <taxon>Pseudomonadati</taxon>
        <taxon>Pseudomonadota</taxon>
        <taxon>Gammaproteobacteria</taxon>
        <taxon>Thiotrichales</taxon>
        <taxon>Thiotrichaceae</taxon>
        <taxon>Cocleimonas</taxon>
    </lineage>
</organism>
<sequence>MNKKILAELLLANARKDRESVSEDLQQILSAIRTHLDMDIAFIAEFSQGKRVFKYIDSKKESCVIKAGDSDPVNETYCHKIVNGEIPEHITDTLKNPITEKLDVTTALSIRHYMGVPIRIADGSIYGTFCCFNHKTDETIGERELSMLRIFADLAGKQIDSNIKSNLEKKEMTDRVISILDPSKLNMVYQPIYDIQQDKITGYESTLRVMTNPYRTPDVWINEAKQVGVSANLEIMAIKKATTELEQLPKDTYVSINTSPEHIINGAIATALKEISPKKVVLEITEHAPITDYVEFREALKPLRDRGILLAIDDAGAGYASFQHILEIAPDVIKLDTSIIHDVNVDPARHALATAIISFAKETNAEIIAEGVETQEEYNALRLLGVNKIQGFYIGRPMPILDAIALQRSEISRSRQDSVEVLANVR</sequence>
<dbReference type="PROSITE" id="PS50883">
    <property type="entry name" value="EAL"/>
    <property type="match status" value="1"/>
</dbReference>
<dbReference type="SUPFAM" id="SSF141868">
    <property type="entry name" value="EAL domain-like"/>
    <property type="match status" value="1"/>
</dbReference>
<dbReference type="RefSeq" id="WP_131906983.1">
    <property type="nucleotide sequence ID" value="NZ_BAAAFU010000001.1"/>
</dbReference>
<proteinExistence type="predicted"/>
<dbReference type="EMBL" id="SMFQ01000004">
    <property type="protein sequence ID" value="TCJ85284.1"/>
    <property type="molecule type" value="Genomic_DNA"/>
</dbReference>
<dbReference type="Pfam" id="PF01590">
    <property type="entry name" value="GAF"/>
    <property type="match status" value="1"/>
</dbReference>
<protein>
    <submittedName>
        <fullName evidence="2">EAL domain-containing protein (Putative c-di-GMP-specific phosphodiesterase class I)</fullName>
    </submittedName>
</protein>
<dbReference type="OrthoDB" id="8553030at2"/>
<gene>
    <name evidence="2" type="ORF">EV695_3254</name>
</gene>
<keyword evidence="3" id="KW-1185">Reference proteome</keyword>
<dbReference type="Gene3D" id="3.30.450.40">
    <property type="match status" value="1"/>
</dbReference>
<evidence type="ECO:0000313" key="2">
    <source>
        <dbReference type="EMBL" id="TCJ85284.1"/>
    </source>
</evidence>
<dbReference type="InterPro" id="IPR003018">
    <property type="entry name" value="GAF"/>
</dbReference>
<dbReference type="PANTHER" id="PTHR33121">
    <property type="entry name" value="CYCLIC DI-GMP PHOSPHODIESTERASE PDEF"/>
    <property type="match status" value="1"/>
</dbReference>
<dbReference type="SMART" id="SM00065">
    <property type="entry name" value="GAF"/>
    <property type="match status" value="1"/>
</dbReference>
<name>A0A4R1EZ33_9GAMM</name>
<dbReference type="InterPro" id="IPR001633">
    <property type="entry name" value="EAL_dom"/>
</dbReference>
<reference evidence="2 3" key="1">
    <citation type="submission" date="2019-03" db="EMBL/GenBank/DDBJ databases">
        <title>Genomic Encyclopedia of Type Strains, Phase IV (KMG-IV): sequencing the most valuable type-strain genomes for metagenomic binning, comparative biology and taxonomic classification.</title>
        <authorList>
            <person name="Goeker M."/>
        </authorList>
    </citation>
    <scope>NUCLEOTIDE SEQUENCE [LARGE SCALE GENOMIC DNA]</scope>
    <source>
        <strain evidence="2 3">DSM 24830</strain>
    </source>
</reference>
<dbReference type="SMART" id="SM00052">
    <property type="entry name" value="EAL"/>
    <property type="match status" value="1"/>
</dbReference>
<dbReference type="Proteomes" id="UP000294887">
    <property type="component" value="Unassembled WGS sequence"/>
</dbReference>
<dbReference type="SUPFAM" id="SSF55781">
    <property type="entry name" value="GAF domain-like"/>
    <property type="match status" value="1"/>
</dbReference>
<feature type="domain" description="EAL" evidence="1">
    <location>
        <begin position="169"/>
        <end position="411"/>
    </location>
</feature>
<dbReference type="GO" id="GO:0071111">
    <property type="term" value="F:cyclic-guanylate-specific phosphodiesterase activity"/>
    <property type="evidence" value="ECO:0007669"/>
    <property type="project" value="InterPro"/>
</dbReference>
<dbReference type="Pfam" id="PF00563">
    <property type="entry name" value="EAL"/>
    <property type="match status" value="1"/>
</dbReference>